<proteinExistence type="predicted"/>
<dbReference type="AlphaFoldDB" id="A0A3L6L5E6"/>
<accession>A0A3L6L5E6</accession>
<dbReference type="EMBL" id="QSBY01000008">
    <property type="protein sequence ID" value="RHW70761.1"/>
    <property type="molecule type" value="Genomic_DNA"/>
</dbReference>
<organism evidence="1">
    <name type="scientific">Trypanosoma brucei equiperdum</name>
    <dbReference type="NCBI Taxonomy" id="630700"/>
    <lineage>
        <taxon>Eukaryota</taxon>
        <taxon>Discoba</taxon>
        <taxon>Euglenozoa</taxon>
        <taxon>Kinetoplastea</taxon>
        <taxon>Metakinetoplastina</taxon>
        <taxon>Trypanosomatida</taxon>
        <taxon>Trypanosomatidae</taxon>
        <taxon>Trypanosoma</taxon>
    </lineage>
</organism>
<evidence type="ECO:0000313" key="1">
    <source>
        <dbReference type="EMBL" id="RHW70761.1"/>
    </source>
</evidence>
<gene>
    <name evidence="1" type="ORF">DPX39_080047100</name>
</gene>
<sequence length="273" mass="30986">MMNDKMLGGLHWEDRTSLYRAPSTTIWALRSIALNSRAGGCAALQQLLVVAEEKRRQQLEPQPHRSDTSTEAFLQRLVEWPLPVLTRCSSILHATRGVLCEWISEAARTVKTAAEAALTIAYYRRLYNICIWQRRHPLFILTPVLDFLGRSSTCEAIDDVLEGLSLHLVPALSTVPHVLRCDVLMTFPRVPFEQQRHLMEALRRSHPTASDVGLAGGGSEKAPPPELFIGKFMQVVPQRFGKEDISEEQYTELRRAFELHKREGVRRILARTP</sequence>
<dbReference type="Proteomes" id="UP000266743">
    <property type="component" value="Chromosome 8"/>
</dbReference>
<reference evidence="1" key="1">
    <citation type="submission" date="2018-09" db="EMBL/GenBank/DDBJ databases">
        <title>whole genome sequence of T. equiperdum IVM-t1 strain.</title>
        <authorList>
            <person name="Suganuma K."/>
        </authorList>
    </citation>
    <scope>NUCLEOTIDE SEQUENCE [LARGE SCALE GENOMIC DNA]</scope>
    <source>
        <strain evidence="1">IVM-t1</strain>
    </source>
</reference>
<name>A0A3L6L5E6_9TRYP</name>
<protein>
    <submittedName>
        <fullName evidence="1">Uncharacterized protein</fullName>
    </submittedName>
</protein>
<comment type="caution">
    <text evidence="1">The sequence shown here is derived from an EMBL/GenBank/DDBJ whole genome shotgun (WGS) entry which is preliminary data.</text>
</comment>